<name>A0AAP0LH14_9ROSI</name>
<organism evidence="1 2">
    <name type="scientific">Citrus x changshan-huyou</name>
    <dbReference type="NCBI Taxonomy" id="2935761"/>
    <lineage>
        <taxon>Eukaryota</taxon>
        <taxon>Viridiplantae</taxon>
        <taxon>Streptophyta</taxon>
        <taxon>Embryophyta</taxon>
        <taxon>Tracheophyta</taxon>
        <taxon>Spermatophyta</taxon>
        <taxon>Magnoliopsida</taxon>
        <taxon>eudicotyledons</taxon>
        <taxon>Gunneridae</taxon>
        <taxon>Pentapetalae</taxon>
        <taxon>rosids</taxon>
        <taxon>malvids</taxon>
        <taxon>Sapindales</taxon>
        <taxon>Rutaceae</taxon>
        <taxon>Aurantioideae</taxon>
        <taxon>Citrus</taxon>
    </lineage>
</organism>
<dbReference type="EMBL" id="JBCGBO010000025">
    <property type="protein sequence ID" value="KAK9175162.1"/>
    <property type="molecule type" value="Genomic_DNA"/>
</dbReference>
<accession>A0AAP0LH14</accession>
<reference evidence="1 2" key="1">
    <citation type="submission" date="2024-05" db="EMBL/GenBank/DDBJ databases">
        <title>Haplotype-resolved chromosome-level genome assembly of Huyou (Citrus changshanensis).</title>
        <authorList>
            <person name="Miao C."/>
            <person name="Chen W."/>
            <person name="Wu Y."/>
            <person name="Wang L."/>
            <person name="Zhao S."/>
            <person name="Grierson D."/>
            <person name="Xu C."/>
            <person name="Chen K."/>
        </authorList>
    </citation>
    <scope>NUCLEOTIDE SEQUENCE [LARGE SCALE GENOMIC DNA]</scope>
    <source>
        <strain evidence="1">01-14</strain>
        <tissue evidence="1">Leaf</tissue>
    </source>
</reference>
<dbReference type="Pfam" id="PF12579">
    <property type="entry name" value="DUF3755"/>
    <property type="match status" value="1"/>
</dbReference>
<evidence type="ECO:0000313" key="2">
    <source>
        <dbReference type="Proteomes" id="UP001428341"/>
    </source>
</evidence>
<comment type="caution">
    <text evidence="1">The sequence shown here is derived from an EMBL/GenBank/DDBJ whole genome shotgun (WGS) entry which is preliminary data.</text>
</comment>
<dbReference type="PANTHER" id="PTHR14000">
    <property type="entry name" value="FINGER CCCH DOMAIN PROTEIN, PUTATIVE (DUF3755)-RELATED"/>
    <property type="match status" value="1"/>
</dbReference>
<sequence length="378" mass="42057">MAEEDSLNRRNVISFQSGAVNSSSEVMMMMMNPCASSAAGMHLNTNMVFPGNSSLIGNSSLASAPGFVQAAANSSSTSLSVSIPGLKHDAGLAVEWTVQEQYKLEQGLLNYADEPNIMKYIRIASTLQDKTVRDVAMRCRWMTRKRRKAEEHYLGKKVNNRKDKLVELNLKTNIPLVMQQNNTAYPVTMQHMYRNVPISFEDEMESFSETLEFPPFQNYLGVGIVLGISGTTRHLLEQNALAFSQIRANLSTFKLLKRIIFIYIESALVLANCMWSRKADLTATTGNEGTFIVRVDEVEQLQDNIELFCRTRSNISATLNDMRCTPGIMSQMPPLPESINEDLASSILPNASQLANWDPTEAGTKVLIEILEVDITGL</sequence>
<dbReference type="Proteomes" id="UP001428341">
    <property type="component" value="Unassembled WGS sequence"/>
</dbReference>
<keyword evidence="2" id="KW-1185">Reference proteome</keyword>
<dbReference type="InterPro" id="IPR022228">
    <property type="entry name" value="DUF3755"/>
</dbReference>
<gene>
    <name evidence="1" type="ORF">WN944_027168</name>
</gene>
<evidence type="ECO:0000313" key="1">
    <source>
        <dbReference type="EMBL" id="KAK9175162.1"/>
    </source>
</evidence>
<dbReference type="AlphaFoldDB" id="A0AAP0LH14"/>
<protein>
    <submittedName>
        <fullName evidence="1">Uncharacterized protein</fullName>
    </submittedName>
</protein>
<dbReference type="PANTHER" id="PTHR14000:SF6">
    <property type="entry name" value="OS02G0631200 PROTEIN"/>
    <property type="match status" value="1"/>
</dbReference>
<proteinExistence type="predicted"/>